<dbReference type="EMBL" id="SSOB01000014">
    <property type="protein sequence ID" value="THF79098.1"/>
    <property type="molecule type" value="Genomic_DNA"/>
</dbReference>
<dbReference type="InterPro" id="IPR018060">
    <property type="entry name" value="HTH_AraC"/>
</dbReference>
<dbReference type="InterPro" id="IPR009057">
    <property type="entry name" value="Homeodomain-like_sf"/>
</dbReference>
<dbReference type="PROSITE" id="PS01124">
    <property type="entry name" value="HTH_ARAC_FAMILY_2"/>
    <property type="match status" value="1"/>
</dbReference>
<dbReference type="SMART" id="SM00342">
    <property type="entry name" value="HTH_ARAC"/>
    <property type="match status" value="1"/>
</dbReference>
<evidence type="ECO:0000313" key="6">
    <source>
        <dbReference type="EMBL" id="THF79098.1"/>
    </source>
</evidence>
<gene>
    <name evidence="6" type="ORF">E6C55_12850</name>
</gene>
<dbReference type="GO" id="GO:0043565">
    <property type="term" value="F:sequence-specific DNA binding"/>
    <property type="evidence" value="ECO:0007669"/>
    <property type="project" value="InterPro"/>
</dbReference>
<dbReference type="AlphaFoldDB" id="A0A4S4BX85"/>
<proteinExistence type="predicted"/>
<dbReference type="PANTHER" id="PTHR43280">
    <property type="entry name" value="ARAC-FAMILY TRANSCRIPTIONAL REGULATOR"/>
    <property type="match status" value="1"/>
</dbReference>
<evidence type="ECO:0000256" key="4">
    <source>
        <dbReference type="SAM" id="Phobius"/>
    </source>
</evidence>
<keyword evidence="7" id="KW-1185">Reference proteome</keyword>
<sequence>MIEQQIAKVMDCVIILLQALSRCGRRLGYMSDRLIDRGLKMENRKRKHRLFYQFLISHILIFAIPFTILSCVVYYNAVVSFKGEVESSNMFKLDQLKKTFDLMAKGLDKTASRISIDTDLTPFSVRNGSYNGVIAKDELATYKDSNVIAEEIALYFHGDDRLYTSVGMSSLETFFSSIYSVAASDADKLIMDLNNLREPELLRLSSVSNKQQNKILVYTVPIPRNSQSPYGTVVFFISESMFTEFATPILGDFIGGVYISDSKGDLFASKSKGIGLAEADIRQLISLYGDDGVYNALIDKEQYSMMRENSESTGWSYIVVMPTSQFIGRVLEMRTFILIVCTVVVMIGISIAFLLSRRQYRPIRGIADRIRSLHALRGNANESKHELDVLWSSVESTREMIEQLDYQRPIVREQFFFKLLKGMMKDVAEIETNVSRENLVWRGESFFVAVISIDSNEYIPMQSREELLRMLSVVPLSNAIGYGVEMTMEQAIVMLMNTDCEPSGMRQVQEAATSELSYLFEGCCGFKPMIGLGNAVSALIDVNRSFIEACAALETSAKSRSGSILFFNDISDWKERHDWYPVEEQIRLVQSMKQGNKEAANAALEAILLDLQEKDSSLFMFRCMSFDLVNTCLKAISEWKLTLLKGHVSLLTEFTSLEQLRQAMTGMIADICNQVESSKQNKNQELGERILRYIQDHFKEYDLNLERIADHFQMSLSYFSRFIREQTGFTFSEYVVDLRMEEVKRQLKQTGQPIKDIVAGVGYADVPNFIRKFKNAEGITPGQYRKLHS</sequence>
<feature type="domain" description="HTH araC/xylS-type" evidence="5">
    <location>
        <begin position="688"/>
        <end position="787"/>
    </location>
</feature>
<feature type="transmembrane region" description="Helical" evidence="4">
    <location>
        <begin position="50"/>
        <end position="75"/>
    </location>
</feature>
<keyword evidence="1" id="KW-0805">Transcription regulation</keyword>
<dbReference type="Pfam" id="PF12833">
    <property type="entry name" value="HTH_18"/>
    <property type="match status" value="1"/>
</dbReference>
<keyword evidence="2" id="KW-0238">DNA-binding</keyword>
<keyword evidence="3" id="KW-0804">Transcription</keyword>
<evidence type="ECO:0000256" key="3">
    <source>
        <dbReference type="ARBA" id="ARBA00023163"/>
    </source>
</evidence>
<dbReference type="OrthoDB" id="2647120at2"/>
<evidence type="ECO:0000259" key="5">
    <source>
        <dbReference type="PROSITE" id="PS01124"/>
    </source>
</evidence>
<comment type="caution">
    <text evidence="6">The sequence shown here is derived from an EMBL/GenBank/DDBJ whole genome shotgun (WGS) entry which is preliminary data.</text>
</comment>
<dbReference type="SUPFAM" id="SSF46689">
    <property type="entry name" value="Homeodomain-like"/>
    <property type="match status" value="2"/>
</dbReference>
<keyword evidence="4" id="KW-0472">Membrane</keyword>
<reference evidence="6 7" key="1">
    <citation type="submission" date="2019-04" db="EMBL/GenBank/DDBJ databases">
        <title>Cohnella sp. nov. isolated from preserved vegetables.</title>
        <authorList>
            <person name="Lin S.-Y."/>
            <person name="Hung M.-H."/>
            <person name="Young C.-C."/>
        </authorList>
    </citation>
    <scope>NUCLEOTIDE SEQUENCE [LARGE SCALE GENOMIC DNA]</scope>
    <source>
        <strain evidence="6 7">CC-MHH1044</strain>
    </source>
</reference>
<name>A0A4S4BX85_9BACL</name>
<dbReference type="Gene3D" id="1.10.10.60">
    <property type="entry name" value="Homeodomain-like"/>
    <property type="match status" value="2"/>
</dbReference>
<evidence type="ECO:0000313" key="7">
    <source>
        <dbReference type="Proteomes" id="UP000310636"/>
    </source>
</evidence>
<organism evidence="6 7">
    <name type="scientific">Cohnella fermenti</name>
    <dbReference type="NCBI Taxonomy" id="2565925"/>
    <lineage>
        <taxon>Bacteria</taxon>
        <taxon>Bacillati</taxon>
        <taxon>Bacillota</taxon>
        <taxon>Bacilli</taxon>
        <taxon>Bacillales</taxon>
        <taxon>Paenibacillaceae</taxon>
        <taxon>Cohnella</taxon>
    </lineage>
</organism>
<dbReference type="Proteomes" id="UP000310636">
    <property type="component" value="Unassembled WGS sequence"/>
</dbReference>
<protein>
    <submittedName>
        <fullName evidence="6">Helix-turn-helix domain-containing protein</fullName>
    </submittedName>
</protein>
<keyword evidence="4" id="KW-0812">Transmembrane</keyword>
<feature type="transmembrane region" description="Helical" evidence="4">
    <location>
        <begin position="336"/>
        <end position="355"/>
    </location>
</feature>
<dbReference type="GO" id="GO:0003700">
    <property type="term" value="F:DNA-binding transcription factor activity"/>
    <property type="evidence" value="ECO:0007669"/>
    <property type="project" value="InterPro"/>
</dbReference>
<accession>A0A4S4BX85</accession>
<evidence type="ECO:0000256" key="2">
    <source>
        <dbReference type="ARBA" id="ARBA00023125"/>
    </source>
</evidence>
<keyword evidence="4" id="KW-1133">Transmembrane helix</keyword>
<dbReference type="PANTHER" id="PTHR43280:SF2">
    <property type="entry name" value="HTH-TYPE TRANSCRIPTIONAL REGULATOR EXSA"/>
    <property type="match status" value="1"/>
</dbReference>
<evidence type="ECO:0000256" key="1">
    <source>
        <dbReference type="ARBA" id="ARBA00023015"/>
    </source>
</evidence>